<keyword evidence="2 5" id="KW-0812">Transmembrane</keyword>
<comment type="caution">
    <text evidence="6">The sequence shown here is derived from an EMBL/GenBank/DDBJ whole genome shotgun (WGS) entry which is preliminary data.</text>
</comment>
<evidence type="ECO:0000256" key="5">
    <source>
        <dbReference type="SAM" id="Phobius"/>
    </source>
</evidence>
<accession>A0ABR1HQQ8</accession>
<dbReference type="EMBL" id="JAZAVJ010000009">
    <property type="protein sequence ID" value="KAK7423522.1"/>
    <property type="molecule type" value="Genomic_DNA"/>
</dbReference>
<comment type="subcellular location">
    <subcellularLocation>
        <location evidence="1">Membrane</location>
        <topology evidence="1">Multi-pass membrane protein</topology>
    </subcellularLocation>
</comment>
<evidence type="ECO:0000256" key="3">
    <source>
        <dbReference type="ARBA" id="ARBA00022989"/>
    </source>
</evidence>
<sequence length="295" mass="33090">MRICRTSSSTTCLFFDGNGDNLKRVIERVTDSGPASKLIRQNPLALMVMILLECGYTSEEKRKHLDHFILQAEVQTHASSWKGTGKPEDLSRKQNVRSPADFYTVMSVLHLCQNNLMFVGHAIEFEADAWGFFRKLSNGEEQKWFKLGSSDGQWQATRDEIDFELVHTNSRKAQIGCLKERVGVQIALINNMIAHQETSQTSLIAVLALVFAPASLIASIFGANIFPIDGRSWVPFVASTFPTTLVTLAIGLFFLDRQLVVRAWWNNPSKKEVSGKEPAAEKKGIEQGHFDMSRL</sequence>
<protein>
    <submittedName>
        <fullName evidence="6">Uncharacterized protein</fullName>
    </submittedName>
</protein>
<evidence type="ECO:0000256" key="1">
    <source>
        <dbReference type="ARBA" id="ARBA00004141"/>
    </source>
</evidence>
<gene>
    <name evidence="6" type="ORF">QQX98_000979</name>
</gene>
<feature type="transmembrane region" description="Helical" evidence="5">
    <location>
        <begin position="232"/>
        <end position="255"/>
    </location>
</feature>
<name>A0ABR1HQQ8_9HYPO</name>
<evidence type="ECO:0000256" key="2">
    <source>
        <dbReference type="ARBA" id="ARBA00022692"/>
    </source>
</evidence>
<organism evidence="6 7">
    <name type="scientific">Neonectria punicea</name>
    <dbReference type="NCBI Taxonomy" id="979145"/>
    <lineage>
        <taxon>Eukaryota</taxon>
        <taxon>Fungi</taxon>
        <taxon>Dikarya</taxon>
        <taxon>Ascomycota</taxon>
        <taxon>Pezizomycotina</taxon>
        <taxon>Sordariomycetes</taxon>
        <taxon>Hypocreomycetidae</taxon>
        <taxon>Hypocreales</taxon>
        <taxon>Nectriaceae</taxon>
        <taxon>Neonectria</taxon>
    </lineage>
</organism>
<reference evidence="6 7" key="1">
    <citation type="journal article" date="2025" name="Microbiol. Resour. Announc.">
        <title>Draft genome sequences for Neonectria magnoliae and Neonectria punicea, canker pathogens of Liriodendron tulipifera and Acer saccharum in West Virginia.</title>
        <authorList>
            <person name="Petronek H.M."/>
            <person name="Kasson M.T."/>
            <person name="Metheny A.M."/>
            <person name="Stauder C.M."/>
            <person name="Lovett B."/>
            <person name="Lynch S.C."/>
            <person name="Garnas J.R."/>
            <person name="Kasson L.R."/>
            <person name="Stajich J.E."/>
        </authorList>
    </citation>
    <scope>NUCLEOTIDE SEQUENCE [LARGE SCALE GENOMIC DNA]</scope>
    <source>
        <strain evidence="6 7">NRRL 64653</strain>
    </source>
</reference>
<dbReference type="Gene3D" id="1.20.58.340">
    <property type="entry name" value="Magnesium transport protein CorA, transmembrane region"/>
    <property type="match status" value="1"/>
</dbReference>
<dbReference type="Proteomes" id="UP001498476">
    <property type="component" value="Unassembled WGS sequence"/>
</dbReference>
<dbReference type="InterPro" id="IPR045863">
    <property type="entry name" value="CorA_TM1_TM2"/>
</dbReference>
<evidence type="ECO:0000256" key="4">
    <source>
        <dbReference type="ARBA" id="ARBA00023136"/>
    </source>
</evidence>
<keyword evidence="4 5" id="KW-0472">Membrane</keyword>
<keyword evidence="7" id="KW-1185">Reference proteome</keyword>
<evidence type="ECO:0000313" key="6">
    <source>
        <dbReference type="EMBL" id="KAK7423522.1"/>
    </source>
</evidence>
<proteinExistence type="predicted"/>
<keyword evidence="3 5" id="KW-1133">Transmembrane helix</keyword>
<evidence type="ECO:0000313" key="7">
    <source>
        <dbReference type="Proteomes" id="UP001498476"/>
    </source>
</evidence>
<feature type="transmembrane region" description="Helical" evidence="5">
    <location>
        <begin position="202"/>
        <end position="226"/>
    </location>
</feature>
<dbReference type="SUPFAM" id="SSF144083">
    <property type="entry name" value="Magnesium transport protein CorA, transmembrane region"/>
    <property type="match status" value="1"/>
</dbReference>